<gene>
    <name evidence="2" type="ORF">GCM10010307_14400</name>
</gene>
<name>A0ABN3QH62_9ACTN</name>
<proteinExistence type="predicted"/>
<keyword evidence="3" id="KW-1185">Reference proteome</keyword>
<feature type="region of interest" description="Disordered" evidence="1">
    <location>
        <begin position="56"/>
        <end position="78"/>
    </location>
</feature>
<feature type="compositionally biased region" description="Basic and acidic residues" evidence="1">
    <location>
        <begin position="59"/>
        <end position="78"/>
    </location>
</feature>
<comment type="caution">
    <text evidence="2">The sequence shown here is derived from an EMBL/GenBank/DDBJ whole genome shotgun (WGS) entry which is preliminary data.</text>
</comment>
<accession>A0ABN3QH62</accession>
<dbReference type="Proteomes" id="UP001500151">
    <property type="component" value="Unassembled WGS sequence"/>
</dbReference>
<evidence type="ECO:0000256" key="1">
    <source>
        <dbReference type="SAM" id="MobiDB-lite"/>
    </source>
</evidence>
<protein>
    <submittedName>
        <fullName evidence="2">Uncharacterized protein</fullName>
    </submittedName>
</protein>
<reference evidence="2 3" key="1">
    <citation type="journal article" date="2019" name="Int. J. Syst. Evol. Microbiol.">
        <title>The Global Catalogue of Microorganisms (GCM) 10K type strain sequencing project: providing services to taxonomists for standard genome sequencing and annotation.</title>
        <authorList>
            <consortium name="The Broad Institute Genomics Platform"/>
            <consortium name="The Broad Institute Genome Sequencing Center for Infectious Disease"/>
            <person name="Wu L."/>
            <person name="Ma J."/>
        </authorList>
    </citation>
    <scope>NUCLEOTIDE SEQUENCE [LARGE SCALE GENOMIC DNA]</scope>
    <source>
        <strain evidence="2 3">JCM 4524</strain>
    </source>
</reference>
<evidence type="ECO:0000313" key="2">
    <source>
        <dbReference type="EMBL" id="GAA2626474.1"/>
    </source>
</evidence>
<sequence length="78" mass="8685">MRTRVAGWVTKDAITQTGHAQSDQGLDRDAGGDLVSIQDQRCCTCTTPTESVWTNKRRVKDDERHSAAGQYRGDEPHL</sequence>
<evidence type="ECO:0000313" key="3">
    <source>
        <dbReference type="Proteomes" id="UP001500151"/>
    </source>
</evidence>
<organism evidence="2 3">
    <name type="scientific">Streptomyces vastus</name>
    <dbReference type="NCBI Taxonomy" id="285451"/>
    <lineage>
        <taxon>Bacteria</taxon>
        <taxon>Bacillati</taxon>
        <taxon>Actinomycetota</taxon>
        <taxon>Actinomycetes</taxon>
        <taxon>Kitasatosporales</taxon>
        <taxon>Streptomycetaceae</taxon>
        <taxon>Streptomyces</taxon>
    </lineage>
</organism>
<dbReference type="EMBL" id="BAAASJ010000018">
    <property type="protein sequence ID" value="GAA2626474.1"/>
    <property type="molecule type" value="Genomic_DNA"/>
</dbReference>